<accession>A0ABY4URE6</accession>
<evidence type="ECO:0000259" key="1">
    <source>
        <dbReference type="PROSITE" id="PS50075"/>
    </source>
</evidence>
<sequence>MSVTQQSIFGFMRDQLKKTFQIPDDQIEPTTTFGELELDSLALAELAVLLGEELGVTVTEDGITAETTLAEFAGEVEALVAPARAAQ</sequence>
<proteinExistence type="predicted"/>
<evidence type="ECO:0000313" key="2">
    <source>
        <dbReference type="EMBL" id="USC46875.1"/>
    </source>
</evidence>
<gene>
    <name evidence="2" type="ORF">K7395_09060</name>
</gene>
<dbReference type="Proteomes" id="UP001056079">
    <property type="component" value="Chromosome"/>
</dbReference>
<dbReference type="PROSITE" id="PS50075">
    <property type="entry name" value="CARRIER"/>
    <property type="match status" value="1"/>
</dbReference>
<name>A0ABY4URE6_STRFL</name>
<dbReference type="RefSeq" id="WP_006127720.1">
    <property type="nucleotide sequence ID" value="NZ_CP098609.1"/>
</dbReference>
<organism evidence="2 3">
    <name type="scientific">Streptomyces filamentosus</name>
    <name type="common">Streptomyces roseosporus</name>
    <dbReference type="NCBI Taxonomy" id="67294"/>
    <lineage>
        <taxon>Bacteria</taxon>
        <taxon>Bacillati</taxon>
        <taxon>Actinomycetota</taxon>
        <taxon>Actinomycetes</taxon>
        <taxon>Kitasatosporales</taxon>
        <taxon>Streptomycetaceae</taxon>
        <taxon>Streptomyces</taxon>
    </lineage>
</organism>
<dbReference type="InterPro" id="IPR036736">
    <property type="entry name" value="ACP-like_sf"/>
</dbReference>
<evidence type="ECO:0000313" key="3">
    <source>
        <dbReference type="Proteomes" id="UP001056079"/>
    </source>
</evidence>
<dbReference type="EMBL" id="CP098609">
    <property type="protein sequence ID" value="USC46875.1"/>
    <property type="molecule type" value="Genomic_DNA"/>
</dbReference>
<keyword evidence="3" id="KW-1185">Reference proteome</keyword>
<protein>
    <submittedName>
        <fullName evidence="2">Phosphopantetheine-binding protein</fullName>
    </submittedName>
</protein>
<feature type="domain" description="Carrier" evidence="1">
    <location>
        <begin position="6"/>
        <end position="80"/>
    </location>
</feature>
<dbReference type="Pfam" id="PF00550">
    <property type="entry name" value="PP-binding"/>
    <property type="match status" value="1"/>
</dbReference>
<dbReference type="SUPFAM" id="SSF47336">
    <property type="entry name" value="ACP-like"/>
    <property type="match status" value="1"/>
</dbReference>
<dbReference type="Gene3D" id="1.10.1200.10">
    <property type="entry name" value="ACP-like"/>
    <property type="match status" value="1"/>
</dbReference>
<dbReference type="InterPro" id="IPR009081">
    <property type="entry name" value="PP-bd_ACP"/>
</dbReference>
<reference evidence="2" key="1">
    <citation type="submission" date="2021-08" db="EMBL/GenBank/DDBJ databases">
        <title>DNA methylation of m4C regulates biosynthesis of daptomycin in Streptomyces roseosporus L30.</title>
        <authorList>
            <person name="Fang J.-L."/>
        </authorList>
    </citation>
    <scope>NUCLEOTIDE SEQUENCE</scope>
    <source>
        <strain evidence="2">L30</strain>
    </source>
</reference>